<dbReference type="InterPro" id="IPR001810">
    <property type="entry name" value="F-box_dom"/>
</dbReference>
<gene>
    <name evidence="2" type="ORF">FMOSSE_LOCUS4408</name>
</gene>
<name>A0A9N8ZV47_FUNMO</name>
<accession>A0A9N8ZV47</accession>
<evidence type="ECO:0000313" key="2">
    <source>
        <dbReference type="EMBL" id="CAG8508430.1"/>
    </source>
</evidence>
<dbReference type="AlphaFoldDB" id="A0A9N8ZV47"/>
<dbReference type="InterPro" id="IPR036047">
    <property type="entry name" value="F-box-like_dom_sf"/>
</dbReference>
<dbReference type="Gene3D" id="3.80.10.10">
    <property type="entry name" value="Ribonuclease Inhibitor"/>
    <property type="match status" value="1"/>
</dbReference>
<comment type="caution">
    <text evidence="2">The sequence shown here is derived from an EMBL/GenBank/DDBJ whole genome shotgun (WGS) entry which is preliminary data.</text>
</comment>
<protein>
    <submittedName>
        <fullName evidence="2">3505_t:CDS:1</fullName>
    </submittedName>
</protein>
<dbReference type="SUPFAM" id="SSF81383">
    <property type="entry name" value="F-box domain"/>
    <property type="match status" value="1"/>
</dbReference>
<reference evidence="2" key="1">
    <citation type="submission" date="2021-06" db="EMBL/GenBank/DDBJ databases">
        <authorList>
            <person name="Kallberg Y."/>
            <person name="Tangrot J."/>
            <person name="Rosling A."/>
        </authorList>
    </citation>
    <scope>NUCLEOTIDE SEQUENCE</scope>
    <source>
        <strain evidence="2">87-6 pot B 2015</strain>
    </source>
</reference>
<dbReference type="Proteomes" id="UP000789375">
    <property type="component" value="Unassembled WGS sequence"/>
</dbReference>
<dbReference type="SUPFAM" id="SSF52047">
    <property type="entry name" value="RNI-like"/>
    <property type="match status" value="1"/>
</dbReference>
<sequence>MLPFLPPECLQTIFKLLKDDKKSLHSCLFVNKYWCSCVVPTLWSRPFELVSRPSGRLIETYTNFFNEKSKELLSSHHIIIKPTSKPIVFDYPRFIRSIRYHNVYDFSSVWLHEAVCRGQQKHSSSFDRTNILRAFSKELIKLFLHKNSAVEDLSFNVVRFLIVPDLSGNSLIHRFGPPREPSYVKRALEYLSPFEEDLLDIIWSTKTFLTNLQKLELGANKNDDSIMKILRNVTKNLETLEFNFSSELRDHNDEEDPGITVMMQDLIEGQNCLKKVGISQGSHHIPGLIKALKCHVNTLTEISFEKINFDSITSAQETFEMISSCYNLEKLVISDCQGLTNDVIASLNTAIFVNLKTLIFTKFHNPIDDIFRAFITGMPQTVNADQETMEPLANLISGTNESLQILRFGRSSLYGRELPYDFGWGTNFPPEKIMDVISLSCPNLTLFEIHIRRKILPQVLNLLKSTNQLSRFIFSAELDLVDEEDFWRDLSMHIPVSLQDLTISIGPVFWLVVLHWLFENVNCNLEILQFPISTFIDDEYLCIIAQYAKRMGTMKRLALSTGTKITPKGLSNALRVIEDITNIEVTEGYNGGIPYCKAQFVSSPGIFTST</sequence>
<organism evidence="2 3">
    <name type="scientific">Funneliformis mosseae</name>
    <name type="common">Endomycorrhizal fungus</name>
    <name type="synonym">Glomus mosseae</name>
    <dbReference type="NCBI Taxonomy" id="27381"/>
    <lineage>
        <taxon>Eukaryota</taxon>
        <taxon>Fungi</taxon>
        <taxon>Fungi incertae sedis</taxon>
        <taxon>Mucoromycota</taxon>
        <taxon>Glomeromycotina</taxon>
        <taxon>Glomeromycetes</taxon>
        <taxon>Glomerales</taxon>
        <taxon>Glomeraceae</taxon>
        <taxon>Funneliformis</taxon>
    </lineage>
</organism>
<dbReference type="InterPro" id="IPR032675">
    <property type="entry name" value="LRR_dom_sf"/>
</dbReference>
<dbReference type="Pfam" id="PF12937">
    <property type="entry name" value="F-box-like"/>
    <property type="match status" value="1"/>
</dbReference>
<keyword evidence="3" id="KW-1185">Reference proteome</keyword>
<feature type="domain" description="F-box" evidence="1">
    <location>
        <begin position="4"/>
        <end position="47"/>
    </location>
</feature>
<evidence type="ECO:0000259" key="1">
    <source>
        <dbReference type="Pfam" id="PF12937"/>
    </source>
</evidence>
<dbReference type="EMBL" id="CAJVPP010000740">
    <property type="protein sequence ID" value="CAG8508430.1"/>
    <property type="molecule type" value="Genomic_DNA"/>
</dbReference>
<evidence type="ECO:0000313" key="3">
    <source>
        <dbReference type="Proteomes" id="UP000789375"/>
    </source>
</evidence>
<proteinExistence type="predicted"/>